<dbReference type="EMBL" id="RCBY01000348">
    <property type="protein sequence ID" value="RQH23257.1"/>
    <property type="molecule type" value="Genomic_DNA"/>
</dbReference>
<dbReference type="Proteomes" id="UP000269154">
    <property type="component" value="Unassembled WGS sequence"/>
</dbReference>
<sequence length="127" mass="14847">MDEEIDFNDKGPGKILVSFYDSPLREKFDQILIERFKESGLAENKAKIVAEKISRNTHRYMKEAVVEVKDNAKKLAGIYGYGWQRDLEIYGSIDKYLEKNIATKPDEEVFDEKFTFRQIYVPLLDNS</sequence>
<protein>
    <recommendedName>
        <fullName evidence="1">NACHT N-terminal Helical domain-containing protein</fullName>
    </recommendedName>
</protein>
<dbReference type="Pfam" id="PF22735">
    <property type="entry name" value="NNH3"/>
    <property type="match status" value="1"/>
</dbReference>
<evidence type="ECO:0000313" key="3">
    <source>
        <dbReference type="Proteomes" id="UP000269154"/>
    </source>
</evidence>
<evidence type="ECO:0000259" key="1">
    <source>
        <dbReference type="Pfam" id="PF22735"/>
    </source>
</evidence>
<dbReference type="InterPro" id="IPR054568">
    <property type="entry name" value="NNH3"/>
</dbReference>
<proteinExistence type="predicted"/>
<accession>A0A3N6NJZ9</accession>
<dbReference type="OrthoDB" id="473122at2"/>
<reference evidence="2 3" key="1">
    <citation type="journal article" date="2018" name="ACS Chem. Biol.">
        <title>Ketoreductase domain dysfunction expands chemodiversity: malyngamide biosynthesis in the cyanobacterium Okeania hirsuta.</title>
        <authorList>
            <person name="Moss N.A."/>
            <person name="Leao T."/>
            <person name="Rankin M."/>
            <person name="McCullough T.M."/>
            <person name="Qu P."/>
            <person name="Korobeynikov A."/>
            <person name="Smith J.L."/>
            <person name="Gerwick L."/>
            <person name="Gerwick W.H."/>
        </authorList>
    </citation>
    <scope>NUCLEOTIDE SEQUENCE [LARGE SCALE GENOMIC DNA]</scope>
    <source>
        <strain evidence="2 3">PAB10Feb10-1</strain>
    </source>
</reference>
<keyword evidence="3" id="KW-1185">Reference proteome</keyword>
<organism evidence="2 3">
    <name type="scientific">Okeania hirsuta</name>
    <dbReference type="NCBI Taxonomy" id="1458930"/>
    <lineage>
        <taxon>Bacteria</taxon>
        <taxon>Bacillati</taxon>
        <taxon>Cyanobacteriota</taxon>
        <taxon>Cyanophyceae</taxon>
        <taxon>Oscillatoriophycideae</taxon>
        <taxon>Oscillatoriales</taxon>
        <taxon>Microcoleaceae</taxon>
        <taxon>Okeania</taxon>
    </lineage>
</organism>
<comment type="caution">
    <text evidence="2">The sequence shown here is derived from an EMBL/GenBank/DDBJ whole genome shotgun (WGS) entry which is preliminary data.</text>
</comment>
<evidence type="ECO:0000313" key="2">
    <source>
        <dbReference type="EMBL" id="RQH23257.1"/>
    </source>
</evidence>
<feature type="domain" description="NACHT N-terminal Helical" evidence="1">
    <location>
        <begin position="4"/>
        <end position="116"/>
    </location>
</feature>
<name>A0A3N6NJZ9_9CYAN</name>
<dbReference type="AlphaFoldDB" id="A0A3N6NJZ9"/>
<gene>
    <name evidence="2" type="ORF">D5R40_30560</name>
</gene>